<evidence type="ECO:0008006" key="2">
    <source>
        <dbReference type="Google" id="ProtNLM"/>
    </source>
</evidence>
<sequence>MIHPGPGVKIFVATSPVDFRKGHDGLAALVQSHLRHKPFDGAVYVFRAKRVDRLKLIYWDGSGLVMSYKRLEQNSFKWPKVTDGVMRLDPAQFEALFAGLDWRRVTAREVTPPAAAE</sequence>
<protein>
    <recommendedName>
        <fullName evidence="2">Transposase</fullName>
    </recommendedName>
</protein>
<gene>
    <name evidence="1" type="ORF">LCGC14_0110780</name>
</gene>
<dbReference type="AlphaFoldDB" id="A0A0F9XQM8"/>
<name>A0A0F9XQM8_9ZZZZ</name>
<dbReference type="PANTHER" id="PTHR36455:SF1">
    <property type="entry name" value="BLR8292 PROTEIN"/>
    <property type="match status" value="1"/>
</dbReference>
<organism evidence="1">
    <name type="scientific">marine sediment metagenome</name>
    <dbReference type="NCBI Taxonomy" id="412755"/>
    <lineage>
        <taxon>unclassified sequences</taxon>
        <taxon>metagenomes</taxon>
        <taxon>ecological metagenomes</taxon>
    </lineage>
</organism>
<reference evidence="1" key="1">
    <citation type="journal article" date="2015" name="Nature">
        <title>Complex archaea that bridge the gap between prokaryotes and eukaryotes.</title>
        <authorList>
            <person name="Spang A."/>
            <person name="Saw J.H."/>
            <person name="Jorgensen S.L."/>
            <person name="Zaremba-Niedzwiedzka K."/>
            <person name="Martijn J."/>
            <person name="Lind A.E."/>
            <person name="van Eijk R."/>
            <person name="Schleper C."/>
            <person name="Guy L."/>
            <person name="Ettema T.J."/>
        </authorList>
    </citation>
    <scope>NUCLEOTIDE SEQUENCE</scope>
</reference>
<comment type="caution">
    <text evidence="1">The sequence shown here is derived from an EMBL/GenBank/DDBJ whole genome shotgun (WGS) entry which is preliminary data.</text>
</comment>
<dbReference type="EMBL" id="LAZR01000033">
    <property type="protein sequence ID" value="KKO01757.1"/>
    <property type="molecule type" value="Genomic_DNA"/>
</dbReference>
<dbReference type="InterPro" id="IPR008878">
    <property type="entry name" value="Transposase_IS66_Orf2"/>
</dbReference>
<dbReference type="NCBIfam" id="NF033819">
    <property type="entry name" value="IS66_TnpB"/>
    <property type="match status" value="1"/>
</dbReference>
<accession>A0A0F9XQM8</accession>
<dbReference type="Pfam" id="PF05717">
    <property type="entry name" value="TnpB_IS66"/>
    <property type="match status" value="1"/>
</dbReference>
<evidence type="ECO:0000313" key="1">
    <source>
        <dbReference type="EMBL" id="KKO01757.1"/>
    </source>
</evidence>
<dbReference type="PANTHER" id="PTHR36455">
    <property type="match status" value="1"/>
</dbReference>
<proteinExistence type="predicted"/>